<protein>
    <submittedName>
        <fullName evidence="1">Uncharacterized protein</fullName>
    </submittedName>
</protein>
<organism evidence="1">
    <name type="scientific">bioreactor metagenome</name>
    <dbReference type="NCBI Taxonomy" id="1076179"/>
    <lineage>
        <taxon>unclassified sequences</taxon>
        <taxon>metagenomes</taxon>
        <taxon>ecological metagenomes</taxon>
    </lineage>
</organism>
<accession>A0A645AZ75</accession>
<comment type="caution">
    <text evidence="1">The sequence shown here is derived from an EMBL/GenBank/DDBJ whole genome shotgun (WGS) entry which is preliminary data.</text>
</comment>
<name>A0A645AZ75_9ZZZZ</name>
<reference evidence="1" key="1">
    <citation type="submission" date="2019-08" db="EMBL/GenBank/DDBJ databases">
        <authorList>
            <person name="Kucharzyk K."/>
            <person name="Murdoch R.W."/>
            <person name="Higgins S."/>
            <person name="Loffler F."/>
        </authorList>
    </citation>
    <scope>NUCLEOTIDE SEQUENCE</scope>
</reference>
<gene>
    <name evidence="1" type="ORF">SDC9_104917</name>
</gene>
<evidence type="ECO:0000313" key="1">
    <source>
        <dbReference type="EMBL" id="MPM58088.1"/>
    </source>
</evidence>
<dbReference type="EMBL" id="VSSQ01016590">
    <property type="protein sequence ID" value="MPM58088.1"/>
    <property type="molecule type" value="Genomic_DNA"/>
</dbReference>
<sequence length="89" mass="10440">MNIVPDYVTHRLNEITELLNNLSKKNNELAHDFEKVLLIDNLHERGLKIVHEIMPLMLEVRHIIDAYEKISSVDVYDIPLYGEILFGNR</sequence>
<dbReference type="Gene3D" id="1.20.120.1560">
    <property type="match status" value="1"/>
</dbReference>
<dbReference type="AlphaFoldDB" id="A0A645AZ75"/>
<proteinExistence type="predicted"/>